<dbReference type="GO" id="GO:0005886">
    <property type="term" value="C:plasma membrane"/>
    <property type="evidence" value="ECO:0000318"/>
    <property type="project" value="GO_Central"/>
</dbReference>
<evidence type="ECO:0000313" key="12">
    <source>
        <dbReference type="EMBL" id="GAQ85288.1"/>
    </source>
</evidence>
<evidence type="ECO:0000256" key="7">
    <source>
        <dbReference type="ARBA" id="ARBA00023098"/>
    </source>
</evidence>
<evidence type="ECO:0000256" key="5">
    <source>
        <dbReference type="ARBA" id="ARBA00022919"/>
    </source>
</evidence>
<keyword evidence="7" id="KW-0443">Lipid metabolism</keyword>
<feature type="transmembrane region" description="Helical" evidence="10">
    <location>
        <begin position="80"/>
        <end position="97"/>
    </location>
</feature>
<gene>
    <name evidence="12" type="ORF">KFL_002280020</name>
</gene>
<dbReference type="EMBL" id="DF237177">
    <property type="protein sequence ID" value="GAQ85288.1"/>
    <property type="molecule type" value="Genomic_DNA"/>
</dbReference>
<dbReference type="InterPro" id="IPR045221">
    <property type="entry name" value="Sphingomyelin_synth-like"/>
</dbReference>
<dbReference type="STRING" id="105231.A0A1Y1IB15"/>
<evidence type="ECO:0000256" key="2">
    <source>
        <dbReference type="ARBA" id="ARBA00005441"/>
    </source>
</evidence>
<dbReference type="GO" id="GO:0047493">
    <property type="term" value="F:ceramide cholinephosphotransferase activity"/>
    <property type="evidence" value="ECO:0000318"/>
    <property type="project" value="GO_Central"/>
</dbReference>
<dbReference type="GO" id="GO:0033188">
    <property type="term" value="F:sphingomyelin synthase activity"/>
    <property type="evidence" value="ECO:0000318"/>
    <property type="project" value="GO_Central"/>
</dbReference>
<evidence type="ECO:0000256" key="10">
    <source>
        <dbReference type="SAM" id="Phobius"/>
    </source>
</evidence>
<keyword evidence="3" id="KW-0808">Transferase</keyword>
<dbReference type="GO" id="GO:0005789">
    <property type="term" value="C:endoplasmic reticulum membrane"/>
    <property type="evidence" value="ECO:0000318"/>
    <property type="project" value="GO_Central"/>
</dbReference>
<comment type="subcellular location">
    <subcellularLocation>
        <location evidence="1">Membrane</location>
        <topology evidence="1">Multi-pass membrane protein</topology>
    </subcellularLocation>
</comment>
<dbReference type="Proteomes" id="UP000054558">
    <property type="component" value="Unassembled WGS sequence"/>
</dbReference>
<reference evidence="12 13" key="1">
    <citation type="journal article" date="2014" name="Nat. Commun.">
        <title>Klebsormidium flaccidum genome reveals primary factors for plant terrestrial adaptation.</title>
        <authorList>
            <person name="Hori K."/>
            <person name="Maruyama F."/>
            <person name="Fujisawa T."/>
            <person name="Togashi T."/>
            <person name="Yamamoto N."/>
            <person name="Seo M."/>
            <person name="Sato S."/>
            <person name="Yamada T."/>
            <person name="Mori H."/>
            <person name="Tajima N."/>
            <person name="Moriyama T."/>
            <person name="Ikeuchi M."/>
            <person name="Watanabe M."/>
            <person name="Wada H."/>
            <person name="Kobayashi K."/>
            <person name="Saito M."/>
            <person name="Masuda T."/>
            <person name="Sasaki-Sekimoto Y."/>
            <person name="Mashiguchi K."/>
            <person name="Awai K."/>
            <person name="Shimojima M."/>
            <person name="Masuda S."/>
            <person name="Iwai M."/>
            <person name="Nobusawa T."/>
            <person name="Narise T."/>
            <person name="Kondo S."/>
            <person name="Saito H."/>
            <person name="Sato R."/>
            <person name="Murakawa M."/>
            <person name="Ihara Y."/>
            <person name="Oshima-Yamada Y."/>
            <person name="Ohtaka K."/>
            <person name="Satoh M."/>
            <person name="Sonobe K."/>
            <person name="Ishii M."/>
            <person name="Ohtani R."/>
            <person name="Kanamori-Sato M."/>
            <person name="Honoki R."/>
            <person name="Miyazaki D."/>
            <person name="Mochizuki H."/>
            <person name="Umetsu J."/>
            <person name="Higashi K."/>
            <person name="Shibata D."/>
            <person name="Kamiya Y."/>
            <person name="Sato N."/>
            <person name="Nakamura Y."/>
            <person name="Tabata S."/>
            <person name="Ida S."/>
            <person name="Kurokawa K."/>
            <person name="Ohta H."/>
        </authorList>
    </citation>
    <scope>NUCLEOTIDE SEQUENCE [LARGE SCALE GENOMIC DNA]</scope>
    <source>
        <strain evidence="12 13">NIES-2285</strain>
    </source>
</reference>
<evidence type="ECO:0000256" key="3">
    <source>
        <dbReference type="ARBA" id="ARBA00022679"/>
    </source>
</evidence>
<feature type="region of interest" description="Disordered" evidence="9">
    <location>
        <begin position="292"/>
        <end position="363"/>
    </location>
</feature>
<organism evidence="12 13">
    <name type="scientific">Klebsormidium nitens</name>
    <name type="common">Green alga</name>
    <name type="synonym">Ulothrix nitens</name>
    <dbReference type="NCBI Taxonomy" id="105231"/>
    <lineage>
        <taxon>Eukaryota</taxon>
        <taxon>Viridiplantae</taxon>
        <taxon>Streptophyta</taxon>
        <taxon>Klebsormidiophyceae</taxon>
        <taxon>Klebsormidiales</taxon>
        <taxon>Klebsormidiaceae</taxon>
        <taxon>Klebsormidium</taxon>
    </lineage>
</organism>
<dbReference type="GO" id="GO:0005802">
    <property type="term" value="C:trans-Golgi network"/>
    <property type="evidence" value="ECO:0000318"/>
    <property type="project" value="GO_Central"/>
</dbReference>
<feature type="domain" description="Sphingomyelin synthase-like" evidence="11">
    <location>
        <begin position="175"/>
        <end position="243"/>
    </location>
</feature>
<dbReference type="OMA" id="ADNAMNG"/>
<evidence type="ECO:0000256" key="1">
    <source>
        <dbReference type="ARBA" id="ARBA00004141"/>
    </source>
</evidence>
<keyword evidence="4 10" id="KW-0812">Transmembrane</keyword>
<evidence type="ECO:0000259" key="11">
    <source>
        <dbReference type="Pfam" id="PF14360"/>
    </source>
</evidence>
<sequence length="363" mass="41107">MPPFDLLSPGGPRELWRRICMEWVVEWPLLVDRWKIILAGVVFQYMHGIGARFAHYLHRPGPLLHDVGFELIPELGKKNIYVSETVFSGWFVFFVLWTFHPFFLPNKRFYTVFIWQRVLTVLVICQCLRIASFTATQLPGPNYHCHEGSPWATLPVPHSFKDLFFLNIARAGMFGCGDLIFSSHMSFALVFMLTYNKYGTTRLMKMIGWTLVTCLGLLIIASRKHYSVDVVVAAYVVPLVFIAVDKYISEAEIDRSALPSPAQAGSFRLDSDDKQFRQDWDLEKNVVEGDSYKVESRQRMPNGKTLPDIKVGNPADSSKVTRATVKGPRRDSDGSQGFAAPSHLGRTSSTHDLDSGRIASDRP</sequence>
<evidence type="ECO:0000256" key="8">
    <source>
        <dbReference type="ARBA" id="ARBA00023136"/>
    </source>
</evidence>
<feature type="transmembrane region" description="Helical" evidence="10">
    <location>
        <begin position="168"/>
        <end position="191"/>
    </location>
</feature>
<dbReference type="GO" id="GO:0046513">
    <property type="term" value="P:ceramide biosynthetic process"/>
    <property type="evidence" value="ECO:0000318"/>
    <property type="project" value="GO_Central"/>
</dbReference>
<keyword evidence="6 10" id="KW-1133">Transmembrane helix</keyword>
<dbReference type="Pfam" id="PF14360">
    <property type="entry name" value="PAP2_C"/>
    <property type="match status" value="1"/>
</dbReference>
<dbReference type="GO" id="GO:0045140">
    <property type="term" value="F:inositol phosphoceramide synthase activity"/>
    <property type="evidence" value="ECO:0000318"/>
    <property type="project" value="GO_Central"/>
</dbReference>
<dbReference type="AlphaFoldDB" id="A0A1Y1IB15"/>
<feature type="compositionally biased region" description="Basic and acidic residues" evidence="9">
    <location>
        <begin position="349"/>
        <end position="363"/>
    </location>
</feature>
<dbReference type="OrthoDB" id="422827at2759"/>
<proteinExistence type="inferred from homology"/>
<evidence type="ECO:0000256" key="6">
    <source>
        <dbReference type="ARBA" id="ARBA00022989"/>
    </source>
</evidence>
<comment type="similarity">
    <text evidence="2">Belongs to the sphingomyelin synthase family.</text>
</comment>
<protein>
    <submittedName>
        <fullName evidence="12">Inositolphosphorylceramide Synthase</fullName>
    </submittedName>
</protein>
<keyword evidence="8 10" id="KW-0472">Membrane</keyword>
<dbReference type="GO" id="GO:0000139">
    <property type="term" value="C:Golgi membrane"/>
    <property type="evidence" value="ECO:0000318"/>
    <property type="project" value="GO_Central"/>
</dbReference>
<keyword evidence="13" id="KW-1185">Reference proteome</keyword>
<evidence type="ECO:0000256" key="9">
    <source>
        <dbReference type="SAM" id="MobiDB-lite"/>
    </source>
</evidence>
<evidence type="ECO:0000313" key="13">
    <source>
        <dbReference type="Proteomes" id="UP000054558"/>
    </source>
</evidence>
<accession>A0A1Y1IB15</accession>
<feature type="transmembrane region" description="Helical" evidence="10">
    <location>
        <begin position="109"/>
        <end position="131"/>
    </location>
</feature>
<feature type="transmembrane region" description="Helical" evidence="10">
    <location>
        <begin position="226"/>
        <end position="244"/>
    </location>
</feature>
<dbReference type="PANTHER" id="PTHR21290:SF62">
    <property type="entry name" value="PHOSPHATIDYLINOSITOL:CERAMIDE INOSITOLPHOSPHOTRANSFERASE 1-RELATED"/>
    <property type="match status" value="1"/>
</dbReference>
<dbReference type="InterPro" id="IPR025749">
    <property type="entry name" value="Sphingomyelin_synth-like_dom"/>
</dbReference>
<evidence type="ECO:0000256" key="4">
    <source>
        <dbReference type="ARBA" id="ARBA00022692"/>
    </source>
</evidence>
<feature type="transmembrane region" description="Helical" evidence="10">
    <location>
        <begin position="203"/>
        <end position="220"/>
    </location>
</feature>
<keyword evidence="5" id="KW-0746">Sphingolipid metabolism</keyword>
<name>A0A1Y1IB15_KLENI</name>
<dbReference type="PANTHER" id="PTHR21290">
    <property type="entry name" value="SPHINGOMYELIN SYNTHETASE"/>
    <property type="match status" value="1"/>
</dbReference>